<proteinExistence type="predicted"/>
<evidence type="ECO:0000313" key="1">
    <source>
        <dbReference type="EMBL" id="SLK22283.1"/>
    </source>
</evidence>
<gene>
    <name evidence="1" type="ORF">CCH01_23420</name>
</gene>
<dbReference type="EMBL" id="LT799839">
    <property type="protein sequence ID" value="SLK22283.1"/>
    <property type="molecule type" value="Genomic_DNA"/>
</dbReference>
<dbReference type="STRING" id="1351755.CCH01_23420"/>
<dbReference type="InterPro" id="IPR047175">
    <property type="entry name" value="CotS-like"/>
</dbReference>
<dbReference type="Proteomes" id="UP000190476">
    <property type="component" value="Chromosome I"/>
</dbReference>
<name>S6F244_9CLOT</name>
<dbReference type="Gene3D" id="3.90.1200.10">
    <property type="match status" value="1"/>
</dbReference>
<protein>
    <recommendedName>
        <fullName evidence="3">Spore coat protein</fullName>
    </recommendedName>
</protein>
<dbReference type="PANTHER" id="PTHR39179:SF1">
    <property type="entry name" value="SPORE COAT PROTEIN I"/>
    <property type="match status" value="1"/>
</dbReference>
<reference evidence="2" key="1">
    <citation type="submission" date="2017-03" db="EMBL/GenBank/DDBJ databases">
        <authorList>
            <person name="Falquet L."/>
            <person name="Falquet L."/>
        </authorList>
    </citation>
    <scope>NUCLEOTIDE SEQUENCE [LARGE SCALE GENOMIC DNA]</scope>
</reference>
<organism evidence="1 2">
    <name type="scientific">Clostridium chauvoei JF4335</name>
    <dbReference type="NCBI Taxonomy" id="1351755"/>
    <lineage>
        <taxon>Bacteria</taxon>
        <taxon>Bacillati</taxon>
        <taxon>Bacillota</taxon>
        <taxon>Clostridia</taxon>
        <taxon>Eubacteriales</taxon>
        <taxon>Clostridiaceae</taxon>
        <taxon>Clostridium</taxon>
    </lineage>
</organism>
<evidence type="ECO:0000313" key="2">
    <source>
        <dbReference type="Proteomes" id="UP000190476"/>
    </source>
</evidence>
<dbReference type="PANTHER" id="PTHR39179">
    <property type="entry name" value="SPORE COAT PROTEIN I"/>
    <property type="match status" value="1"/>
</dbReference>
<keyword evidence="2" id="KW-1185">Reference proteome</keyword>
<accession>S6F244</accession>
<sequence>MVSIESRDINTYLKNRNIKVINKKIKNKENINEEEIANQINLIVQFHKFIGEYRENIMPRIGSTIGKDVEDYKVQLKKLTLDFKERKEKKDKNEIDLYIISNGENLLNKGNIAINHIIDNNYKDLIKRSMINYEVCLGRVDESNLKDSKLENFIEISTVKYLSYNLIEHDLYNYIKKLKKKFIPIEVNKIIDYYVDKLGLSIYSKEYLRGLIYYPNESLKVWEKYILNKKNLSNEEYLEEFKKAQIIDGIYSDGVIGGDFFDK</sequence>
<dbReference type="GO" id="GO:0042601">
    <property type="term" value="C:endospore-forming forespore"/>
    <property type="evidence" value="ECO:0007669"/>
    <property type="project" value="TreeGrafter"/>
</dbReference>
<evidence type="ECO:0008006" key="3">
    <source>
        <dbReference type="Google" id="ProtNLM"/>
    </source>
</evidence>
<dbReference type="AlphaFoldDB" id="S6F244"/>